<gene>
    <name evidence="2" type="ORF">K469DRAFT_676094</name>
</gene>
<name>A0A6A6DKA1_9PEZI</name>
<dbReference type="AlphaFoldDB" id="A0A6A6DKA1"/>
<dbReference type="Proteomes" id="UP000800200">
    <property type="component" value="Unassembled WGS sequence"/>
</dbReference>
<feature type="compositionally biased region" description="Low complexity" evidence="1">
    <location>
        <begin position="19"/>
        <end position="32"/>
    </location>
</feature>
<keyword evidence="3" id="KW-1185">Reference proteome</keyword>
<evidence type="ECO:0000313" key="2">
    <source>
        <dbReference type="EMBL" id="KAF2178360.1"/>
    </source>
</evidence>
<feature type="region of interest" description="Disordered" evidence="1">
    <location>
        <begin position="1"/>
        <end position="32"/>
    </location>
</feature>
<dbReference type="EMBL" id="ML994676">
    <property type="protein sequence ID" value="KAF2178360.1"/>
    <property type="molecule type" value="Genomic_DNA"/>
</dbReference>
<sequence>MAQSAVSETAVVKDNGIRKPFLSSPSSDSPLSDFKLDLRASTTISTSSDSLLRGHKLQSTYHVYHKRESHRLISPTIDRSKERFWGPTTKESKEKRKARKEAESIKKDTSGKIPEDAKSAVDQEGGSFFLHTPYLAFHDPPRVLYVGNSKHCVPAVLIHSSFLWRTWKLQFGRSLATPGVLDPRGVVCWQHNGGDKQALKADDRKLKGYKVRTWRLWGETGKSYVHDVTANRKAGTGPDPDIIDQKMSPVSADEVVYLKWTSPFSRDTRRYHFQYAGIDFYWKGTGTVKESRTCGFCLRYNHLKLVARLPMYHEIKQESATQPEVCLGKYTCSIAARKSGKIELYEGAIWHLMAEYMPAALSDLNLDAQGEKEENGEGTQLAQVQSVKRTRLYHVIVSTAMCMMIGEKQKRETIRQILEAAVSEGAGGGGG</sequence>
<accession>A0A6A6DKA1</accession>
<reference evidence="2" key="1">
    <citation type="journal article" date="2020" name="Stud. Mycol.">
        <title>101 Dothideomycetes genomes: a test case for predicting lifestyles and emergence of pathogens.</title>
        <authorList>
            <person name="Haridas S."/>
            <person name="Albert R."/>
            <person name="Binder M."/>
            <person name="Bloem J."/>
            <person name="Labutti K."/>
            <person name="Salamov A."/>
            <person name="Andreopoulos B."/>
            <person name="Baker S."/>
            <person name="Barry K."/>
            <person name="Bills G."/>
            <person name="Bluhm B."/>
            <person name="Cannon C."/>
            <person name="Castanera R."/>
            <person name="Culley D."/>
            <person name="Daum C."/>
            <person name="Ezra D."/>
            <person name="Gonzalez J."/>
            <person name="Henrissat B."/>
            <person name="Kuo A."/>
            <person name="Liang C."/>
            <person name="Lipzen A."/>
            <person name="Lutzoni F."/>
            <person name="Magnuson J."/>
            <person name="Mondo S."/>
            <person name="Nolan M."/>
            <person name="Ohm R."/>
            <person name="Pangilinan J."/>
            <person name="Park H.-J."/>
            <person name="Ramirez L."/>
            <person name="Alfaro M."/>
            <person name="Sun H."/>
            <person name="Tritt A."/>
            <person name="Yoshinaga Y."/>
            <person name="Zwiers L.-H."/>
            <person name="Turgeon B."/>
            <person name="Goodwin S."/>
            <person name="Spatafora J."/>
            <person name="Crous P."/>
            <person name="Grigoriev I."/>
        </authorList>
    </citation>
    <scope>NUCLEOTIDE SEQUENCE</scope>
    <source>
        <strain evidence="2">CBS 207.26</strain>
    </source>
</reference>
<dbReference type="OrthoDB" id="3924768at2759"/>
<organism evidence="2 3">
    <name type="scientific">Zopfia rhizophila CBS 207.26</name>
    <dbReference type="NCBI Taxonomy" id="1314779"/>
    <lineage>
        <taxon>Eukaryota</taxon>
        <taxon>Fungi</taxon>
        <taxon>Dikarya</taxon>
        <taxon>Ascomycota</taxon>
        <taxon>Pezizomycotina</taxon>
        <taxon>Dothideomycetes</taxon>
        <taxon>Dothideomycetes incertae sedis</taxon>
        <taxon>Zopfiaceae</taxon>
        <taxon>Zopfia</taxon>
    </lineage>
</organism>
<proteinExistence type="predicted"/>
<evidence type="ECO:0000256" key="1">
    <source>
        <dbReference type="SAM" id="MobiDB-lite"/>
    </source>
</evidence>
<feature type="region of interest" description="Disordered" evidence="1">
    <location>
        <begin position="83"/>
        <end position="117"/>
    </location>
</feature>
<protein>
    <submittedName>
        <fullName evidence="2">Uncharacterized protein</fullName>
    </submittedName>
</protein>
<evidence type="ECO:0000313" key="3">
    <source>
        <dbReference type="Proteomes" id="UP000800200"/>
    </source>
</evidence>